<dbReference type="InterPro" id="IPR018289">
    <property type="entry name" value="MULE_transposase_dom"/>
</dbReference>
<name>A0A199UNN5_ANACO</name>
<reference evidence="2 3" key="1">
    <citation type="journal article" date="2016" name="DNA Res.">
        <title>The draft genome of MD-2 pineapple using hybrid error correction of long reads.</title>
        <authorList>
            <person name="Redwan R.M."/>
            <person name="Saidin A."/>
            <person name="Kumar S.V."/>
        </authorList>
    </citation>
    <scope>NUCLEOTIDE SEQUENCE [LARGE SCALE GENOMIC DNA]</scope>
    <source>
        <strain evidence="3">cv. MD2</strain>
        <tissue evidence="2">Leaf</tissue>
    </source>
</reference>
<feature type="non-terminal residue" evidence="2">
    <location>
        <position position="144"/>
    </location>
</feature>
<accession>A0A199UNN5</accession>
<sequence length="144" mass="16361">VVKLLKKQIVKLYVGEVREEVTAEEAFVSFGIVESKNSNSWEWFLHGLKTAIGEPEGLVFSSKRHKDLDEAVQGVYPRIEHTECMRHLYSNFLEIANRDNLWATARACTPTVYEASIAKGFGQDEALWSDKFSAKLVGPHSRFE</sequence>
<dbReference type="Pfam" id="PF10551">
    <property type="entry name" value="MULE"/>
    <property type="match status" value="1"/>
</dbReference>
<evidence type="ECO:0000313" key="2">
    <source>
        <dbReference type="EMBL" id="OAY66245.1"/>
    </source>
</evidence>
<comment type="caution">
    <text evidence="2">The sequence shown here is derived from an EMBL/GenBank/DDBJ whole genome shotgun (WGS) entry which is preliminary data.</text>
</comment>
<feature type="non-terminal residue" evidence="2">
    <location>
        <position position="1"/>
    </location>
</feature>
<gene>
    <name evidence="2" type="ORF">ACMD2_27008</name>
</gene>
<dbReference type="PANTHER" id="PTHR31973:SF187">
    <property type="entry name" value="MUTATOR TRANSPOSASE MUDRA PROTEIN"/>
    <property type="match status" value="1"/>
</dbReference>
<proteinExistence type="predicted"/>
<dbReference type="Proteomes" id="UP000092600">
    <property type="component" value="Unassembled WGS sequence"/>
</dbReference>
<organism evidence="2 3">
    <name type="scientific">Ananas comosus</name>
    <name type="common">Pineapple</name>
    <name type="synonym">Ananas ananas</name>
    <dbReference type="NCBI Taxonomy" id="4615"/>
    <lineage>
        <taxon>Eukaryota</taxon>
        <taxon>Viridiplantae</taxon>
        <taxon>Streptophyta</taxon>
        <taxon>Embryophyta</taxon>
        <taxon>Tracheophyta</taxon>
        <taxon>Spermatophyta</taxon>
        <taxon>Magnoliopsida</taxon>
        <taxon>Liliopsida</taxon>
        <taxon>Poales</taxon>
        <taxon>Bromeliaceae</taxon>
        <taxon>Bromelioideae</taxon>
        <taxon>Ananas</taxon>
    </lineage>
</organism>
<protein>
    <recommendedName>
        <fullName evidence="1">MULE transposase domain-containing protein</fullName>
    </recommendedName>
</protein>
<evidence type="ECO:0000313" key="3">
    <source>
        <dbReference type="Proteomes" id="UP000092600"/>
    </source>
</evidence>
<evidence type="ECO:0000259" key="1">
    <source>
        <dbReference type="Pfam" id="PF10551"/>
    </source>
</evidence>
<feature type="domain" description="MULE transposase" evidence="1">
    <location>
        <begin position="27"/>
        <end position="91"/>
    </location>
</feature>
<dbReference type="PANTHER" id="PTHR31973">
    <property type="entry name" value="POLYPROTEIN, PUTATIVE-RELATED"/>
    <property type="match status" value="1"/>
</dbReference>
<dbReference type="AlphaFoldDB" id="A0A199UNN5"/>
<dbReference type="EMBL" id="LSRQ01006382">
    <property type="protein sequence ID" value="OAY66245.1"/>
    <property type="molecule type" value="Genomic_DNA"/>
</dbReference>